<accession>A0A1W1ZPJ9</accession>
<evidence type="ECO:0000256" key="1">
    <source>
        <dbReference type="ARBA" id="ARBA00022801"/>
    </source>
</evidence>
<dbReference type="Gene3D" id="3.40.630.40">
    <property type="entry name" value="Zn-dependent exopeptidases"/>
    <property type="match status" value="1"/>
</dbReference>
<dbReference type="CDD" id="cd02696">
    <property type="entry name" value="MurNAc-LAA"/>
    <property type="match status" value="1"/>
</dbReference>
<dbReference type="GO" id="GO:0008745">
    <property type="term" value="F:N-acetylmuramoyl-L-alanine amidase activity"/>
    <property type="evidence" value="ECO:0007669"/>
    <property type="project" value="InterPro"/>
</dbReference>
<evidence type="ECO:0000259" key="2">
    <source>
        <dbReference type="SMART" id="SM00646"/>
    </source>
</evidence>
<keyword evidence="1" id="KW-0378">Hydrolase</keyword>
<dbReference type="SMART" id="SM00646">
    <property type="entry name" value="Ami_3"/>
    <property type="match status" value="1"/>
</dbReference>
<dbReference type="PANTHER" id="PTHR30404">
    <property type="entry name" value="N-ACETYLMURAMOYL-L-ALANINE AMIDASE"/>
    <property type="match status" value="1"/>
</dbReference>
<reference evidence="3 4" key="1">
    <citation type="submission" date="2017-04" db="EMBL/GenBank/DDBJ databases">
        <authorList>
            <person name="Afonso C.L."/>
            <person name="Miller P.J."/>
            <person name="Scott M.A."/>
            <person name="Spackman E."/>
            <person name="Goraichik I."/>
            <person name="Dimitrov K.M."/>
            <person name="Suarez D.L."/>
            <person name="Swayne D.E."/>
        </authorList>
    </citation>
    <scope>NUCLEOTIDE SEQUENCE [LARGE SCALE GENOMIC DNA]</scope>
    <source>
        <strain evidence="3 4">DSM 12816</strain>
    </source>
</reference>
<evidence type="ECO:0000313" key="4">
    <source>
        <dbReference type="Proteomes" id="UP000192790"/>
    </source>
</evidence>
<dbReference type="InterPro" id="IPR050695">
    <property type="entry name" value="N-acetylmuramoyl_amidase_3"/>
</dbReference>
<dbReference type="SUPFAM" id="SSF53187">
    <property type="entry name" value="Zn-dependent exopeptidases"/>
    <property type="match status" value="1"/>
</dbReference>
<organism evidence="3 4">
    <name type="scientific">Papillibacter cinnamivorans DSM 12816</name>
    <dbReference type="NCBI Taxonomy" id="1122930"/>
    <lineage>
        <taxon>Bacteria</taxon>
        <taxon>Bacillati</taxon>
        <taxon>Bacillota</taxon>
        <taxon>Clostridia</taxon>
        <taxon>Eubacteriales</taxon>
        <taxon>Oscillospiraceae</taxon>
        <taxon>Papillibacter</taxon>
    </lineage>
</organism>
<gene>
    <name evidence="3" type="ORF">SAMN02745168_1283</name>
</gene>
<keyword evidence="4" id="KW-1185">Reference proteome</keyword>
<name>A0A1W1ZPJ9_9FIRM</name>
<dbReference type="Proteomes" id="UP000192790">
    <property type="component" value="Unassembled WGS sequence"/>
</dbReference>
<protein>
    <submittedName>
        <fullName evidence="3">N-acetylmuramoyl-L-alanine amidase</fullName>
    </submittedName>
</protein>
<evidence type="ECO:0000313" key="3">
    <source>
        <dbReference type="EMBL" id="SMC50475.1"/>
    </source>
</evidence>
<dbReference type="STRING" id="1122930.SAMN02745168_1283"/>
<dbReference type="GO" id="GO:0030288">
    <property type="term" value="C:outer membrane-bounded periplasmic space"/>
    <property type="evidence" value="ECO:0007669"/>
    <property type="project" value="TreeGrafter"/>
</dbReference>
<dbReference type="Pfam" id="PF01520">
    <property type="entry name" value="Amidase_3"/>
    <property type="match status" value="1"/>
</dbReference>
<feature type="domain" description="MurNAc-LAA" evidence="2">
    <location>
        <begin position="121"/>
        <end position="229"/>
    </location>
</feature>
<dbReference type="RefSeq" id="WP_084233894.1">
    <property type="nucleotide sequence ID" value="NZ_FWXW01000002.1"/>
</dbReference>
<dbReference type="GO" id="GO:0009253">
    <property type="term" value="P:peptidoglycan catabolic process"/>
    <property type="evidence" value="ECO:0007669"/>
    <property type="project" value="InterPro"/>
</dbReference>
<proteinExistence type="predicted"/>
<dbReference type="InterPro" id="IPR002508">
    <property type="entry name" value="MurNAc-LAA_cat"/>
</dbReference>
<dbReference type="PANTHER" id="PTHR30404:SF0">
    <property type="entry name" value="N-ACETYLMURAMOYL-L-ALANINE AMIDASE AMIC"/>
    <property type="match status" value="1"/>
</dbReference>
<dbReference type="AlphaFoldDB" id="A0A1W1ZPJ9"/>
<dbReference type="OrthoDB" id="9806267at2"/>
<sequence>MFILISKRQWIAALLCAVLMLGAGSAWLYRRMAEPVFFHPDSYSTGTLILDAGHGGEDGGAESADGQEESGLNLDIALRTEQLMGLFGVNTILTRREDISLHSEGAESLREKKKSDLKNRVELINGVGDGVLISIHQNKFPDKSLRGAQVFYADEESSLAFATAAQEILRAVLDDTNRRKAAKIPQTVYLMNHITCPGILVECGFLSNPGEAQLLKSDTYQKKIALSLCIAYLGYQETRG</sequence>
<dbReference type="EMBL" id="FWXW01000002">
    <property type="protein sequence ID" value="SMC50475.1"/>
    <property type="molecule type" value="Genomic_DNA"/>
</dbReference>